<evidence type="ECO:0000313" key="2">
    <source>
        <dbReference type="Proteomes" id="UP001164929"/>
    </source>
</evidence>
<reference evidence="1 2" key="1">
    <citation type="journal article" date="2023" name="Mol. Ecol. Resour.">
        <title>Chromosome-level genome assembly of a triploid poplar Populus alba 'Berolinensis'.</title>
        <authorList>
            <person name="Chen S."/>
            <person name="Yu Y."/>
            <person name="Wang X."/>
            <person name="Wang S."/>
            <person name="Zhang T."/>
            <person name="Zhou Y."/>
            <person name="He R."/>
            <person name="Meng N."/>
            <person name="Wang Y."/>
            <person name="Liu W."/>
            <person name="Liu Z."/>
            <person name="Liu J."/>
            <person name="Guo Q."/>
            <person name="Huang H."/>
            <person name="Sederoff R.R."/>
            <person name="Wang G."/>
            <person name="Qu G."/>
            <person name="Chen S."/>
        </authorList>
    </citation>
    <scope>NUCLEOTIDE SEQUENCE [LARGE SCALE GENOMIC DNA]</scope>
    <source>
        <strain evidence="1">SC-2020</strain>
    </source>
</reference>
<name>A0AAD6WGN0_9ROSI</name>
<gene>
    <name evidence="1" type="ORF">NC653_002300</name>
</gene>
<dbReference type="PANTHER" id="PTHR31860">
    <property type="entry name" value="HEAT-INDUCIBLE TRANSCRIPTION REPRESSOR (DUF639)-RELATED"/>
    <property type="match status" value="1"/>
</dbReference>
<dbReference type="EMBL" id="JAQIZT010000001">
    <property type="protein sequence ID" value="KAJ7012188.1"/>
    <property type="molecule type" value="Genomic_DNA"/>
</dbReference>
<dbReference type="AlphaFoldDB" id="A0AAD6WGN0"/>
<comment type="caution">
    <text evidence="1">The sequence shown here is derived from an EMBL/GenBank/DDBJ whole genome shotgun (WGS) entry which is preliminary data.</text>
</comment>
<sequence length="161" mass="17831">MVLMMVKRGMKKISLGGSSGRGGGYVDDKSGGGDNVGDRQLYWSQDDGASSHGKWQYICRVHGARKSYETRESTWISDERILCIGSSKKRPVVKWENNMAWPGKVTLTDKALYFEAFDLRGKKDSTRLDLTTNKMQVEKTKVGPFGVVLFDSAVSISSGPK</sequence>
<protein>
    <submittedName>
        <fullName evidence="1">Uncharacterized protein</fullName>
    </submittedName>
</protein>
<dbReference type="PANTHER" id="PTHR31860:SF3">
    <property type="entry name" value="PROTEIN, PUTATIVE (DUF639)-RELATED"/>
    <property type="match status" value="1"/>
</dbReference>
<organism evidence="1 2">
    <name type="scientific">Populus alba x Populus x berolinensis</name>
    <dbReference type="NCBI Taxonomy" id="444605"/>
    <lineage>
        <taxon>Eukaryota</taxon>
        <taxon>Viridiplantae</taxon>
        <taxon>Streptophyta</taxon>
        <taxon>Embryophyta</taxon>
        <taxon>Tracheophyta</taxon>
        <taxon>Spermatophyta</taxon>
        <taxon>Magnoliopsida</taxon>
        <taxon>eudicotyledons</taxon>
        <taxon>Gunneridae</taxon>
        <taxon>Pentapetalae</taxon>
        <taxon>rosids</taxon>
        <taxon>fabids</taxon>
        <taxon>Malpighiales</taxon>
        <taxon>Salicaceae</taxon>
        <taxon>Saliceae</taxon>
        <taxon>Populus</taxon>
    </lineage>
</organism>
<proteinExistence type="predicted"/>
<dbReference type="Proteomes" id="UP001164929">
    <property type="component" value="Chromosome 1"/>
</dbReference>
<evidence type="ECO:0000313" key="1">
    <source>
        <dbReference type="EMBL" id="KAJ7012188.1"/>
    </source>
</evidence>
<keyword evidence="2" id="KW-1185">Reference proteome</keyword>
<accession>A0AAD6WGN0</accession>